<dbReference type="PIRSF" id="PIRSF005409">
    <property type="entry name" value="Synaptobrevin_euk"/>
    <property type="match status" value="1"/>
</dbReference>
<feature type="domain" description="V-SNARE coiled-coil homology" evidence="2">
    <location>
        <begin position="10"/>
        <end position="70"/>
    </location>
</feature>
<reference evidence="3" key="2">
    <citation type="journal article" date="2018" name="Nat. Commun.">
        <title>Tailed giant Tupanvirus possesses the most complete translational apparatus of the known virosphere.</title>
        <authorList>
            <person name="Abrahao J."/>
            <person name="Silva L."/>
            <person name="Silva L.S."/>
            <person name="Khalil J.Y.B."/>
            <person name="Rodrigues R."/>
            <person name="Arantes T."/>
            <person name="Assis F."/>
            <person name="Boratto P."/>
            <person name="Andrade M."/>
            <person name="Kroon E.G."/>
            <person name="Ribeiro B."/>
            <person name="Bergier I."/>
            <person name="Seligmann H."/>
            <person name="Ghigo E."/>
            <person name="Colson P."/>
            <person name="Levasseur A."/>
            <person name="Kroemer G."/>
            <person name="Raoult D."/>
            <person name="La Scola B."/>
        </authorList>
    </citation>
    <scope>NUCLEOTIDE SEQUENCE [LARGE SCALE GENOMIC DNA]</scope>
    <source>
        <strain evidence="3">Soda lake</strain>
    </source>
</reference>
<dbReference type="InterPro" id="IPR016444">
    <property type="entry name" value="Synaptobrevin/VAMP"/>
</dbReference>
<dbReference type="PANTHER" id="PTHR45701">
    <property type="entry name" value="SYNAPTOBREVIN FAMILY MEMBER"/>
    <property type="match status" value="1"/>
</dbReference>
<dbReference type="PRINTS" id="PR00219">
    <property type="entry name" value="SYNAPTOBREVN"/>
</dbReference>
<dbReference type="InterPro" id="IPR001388">
    <property type="entry name" value="Synaptobrevin-like"/>
</dbReference>
<dbReference type="GO" id="GO:0016020">
    <property type="term" value="C:membrane"/>
    <property type="evidence" value="ECO:0007669"/>
    <property type="project" value="InterPro"/>
</dbReference>
<dbReference type="RefSeq" id="YP_010781481.1">
    <property type="nucleotide sequence ID" value="NC_075039.1"/>
</dbReference>
<dbReference type="GeneID" id="80518245"/>
<dbReference type="GO" id="GO:0016192">
    <property type="term" value="P:vesicle-mediated transport"/>
    <property type="evidence" value="ECO:0007669"/>
    <property type="project" value="InterPro"/>
</dbReference>
<dbReference type="SUPFAM" id="SSF58038">
    <property type="entry name" value="SNARE fusion complex"/>
    <property type="match status" value="1"/>
</dbReference>
<dbReference type="Gene3D" id="1.20.5.110">
    <property type="match status" value="1"/>
</dbReference>
<accession>A0A6N1NKM8</accession>
<proteinExistence type="predicted"/>
<evidence type="ECO:0000313" key="3">
    <source>
        <dbReference type="EMBL" id="QKU34830.1"/>
    </source>
</evidence>
<organism evidence="3">
    <name type="scientific">Tupanvirus soda lake</name>
    <dbReference type="NCBI Taxonomy" id="2126985"/>
    <lineage>
        <taxon>Viruses</taxon>
        <taxon>Varidnaviria</taxon>
        <taxon>Bamfordvirae</taxon>
        <taxon>Nucleocytoviricota</taxon>
        <taxon>Megaviricetes</taxon>
        <taxon>Imitervirales</taxon>
        <taxon>Mimiviridae</taxon>
        <taxon>Megamimivirinae</taxon>
        <taxon>Tupanvirus</taxon>
        <taxon>Tupanvirus salinum</taxon>
    </lineage>
</organism>
<dbReference type="EMBL" id="KY523104">
    <property type="protein sequence ID" value="QKU34830.1"/>
    <property type="molecule type" value="Genomic_DNA"/>
</dbReference>
<keyword evidence="1" id="KW-1133">Transmembrane helix</keyword>
<keyword evidence="1" id="KW-0812">Transmembrane</keyword>
<sequence>MSENNNNNEKIQFVQIELDETKDILKKNIYSLLERGEKIENIHVKTEELVKNSEDFKWGSKKLKDRMCWQNYKITIMIVIIILAILAIIIIPIIIKFS</sequence>
<evidence type="ECO:0000256" key="1">
    <source>
        <dbReference type="SAM" id="Phobius"/>
    </source>
</evidence>
<reference evidence="3" key="1">
    <citation type="submission" date="2017-01" db="EMBL/GenBank/DDBJ databases">
        <authorList>
            <person name="Assis F.L."/>
            <person name="Abrahao J.S."/>
            <person name="Silva L."/>
            <person name="Khalil J.B."/>
            <person name="Rodrigues R."/>
            <person name="Silva L.S."/>
            <person name="Arantes T."/>
            <person name="Boratto P."/>
            <person name="Andrade M."/>
            <person name="Kroon E.G."/>
            <person name="Ribeiro B."/>
            <person name="Bergier I."/>
            <person name="Seligmann H."/>
            <person name="Ghigo E."/>
            <person name="Colson P."/>
            <person name="Levasseur A."/>
            <person name="Raoult D."/>
            <person name="Scola B.L."/>
        </authorList>
    </citation>
    <scope>NUCLEOTIDE SEQUENCE</scope>
    <source>
        <strain evidence="3">Soda lake</strain>
    </source>
</reference>
<dbReference type="Pfam" id="PF00957">
    <property type="entry name" value="Synaptobrevin"/>
    <property type="match status" value="1"/>
</dbReference>
<evidence type="ECO:0000259" key="2">
    <source>
        <dbReference type="PROSITE" id="PS50892"/>
    </source>
</evidence>
<dbReference type="InterPro" id="IPR042855">
    <property type="entry name" value="V_SNARE_CC"/>
</dbReference>
<dbReference type="KEGG" id="vg:80518245"/>
<feature type="transmembrane region" description="Helical" evidence="1">
    <location>
        <begin position="74"/>
        <end position="95"/>
    </location>
</feature>
<name>A0A6N1NKM8_9VIRU</name>
<dbReference type="PROSITE" id="PS50892">
    <property type="entry name" value="V_SNARE"/>
    <property type="match status" value="1"/>
</dbReference>
<keyword evidence="1" id="KW-0472">Membrane</keyword>
<protein>
    <submittedName>
        <fullName evidence="3">Vesicle-associated membrane protein 4 isoform X2</fullName>
    </submittedName>
</protein>